<dbReference type="InterPro" id="IPR036424">
    <property type="entry name" value="UPP_synth-like_sf"/>
</dbReference>
<organism evidence="3 4">
    <name type="scientific">Alkaliphilus peptidifermentans DSM 18978</name>
    <dbReference type="NCBI Taxonomy" id="1120976"/>
    <lineage>
        <taxon>Bacteria</taxon>
        <taxon>Bacillati</taxon>
        <taxon>Bacillota</taxon>
        <taxon>Clostridia</taxon>
        <taxon>Peptostreptococcales</taxon>
        <taxon>Natronincolaceae</taxon>
        <taxon>Alkaliphilus</taxon>
    </lineage>
</organism>
<dbReference type="EC" id="2.5.1.-" evidence="2"/>
<dbReference type="STRING" id="1120976.SAMN03080606_00879"/>
<feature type="binding site" evidence="2">
    <location>
        <position position="37"/>
    </location>
    <ligand>
        <name>Mg(2+)</name>
        <dbReference type="ChEBI" id="CHEBI:18420"/>
    </ligand>
</feature>
<feature type="binding site" evidence="2">
    <location>
        <position position="42"/>
    </location>
    <ligand>
        <name>substrate</name>
    </ligand>
</feature>
<accession>A0A1G5DDP9</accession>
<dbReference type="GO" id="GO:0000287">
    <property type="term" value="F:magnesium ion binding"/>
    <property type="evidence" value="ECO:0007669"/>
    <property type="project" value="UniProtKB-UniRule"/>
</dbReference>
<dbReference type="FunFam" id="3.40.1180.10:FF:000001">
    <property type="entry name" value="(2E,6E)-farnesyl-diphosphate-specific ditrans,polycis-undecaprenyl-diphosphate synthase"/>
    <property type="match status" value="1"/>
</dbReference>
<dbReference type="Pfam" id="PF01255">
    <property type="entry name" value="Prenyltransf"/>
    <property type="match status" value="1"/>
</dbReference>
<dbReference type="InterPro" id="IPR001441">
    <property type="entry name" value="UPP_synth-like"/>
</dbReference>
<feature type="binding site" evidence="2">
    <location>
        <begin position="38"/>
        <end position="41"/>
    </location>
    <ligand>
        <name>substrate</name>
    </ligand>
</feature>
<keyword evidence="2" id="KW-0479">Metal-binding</keyword>
<dbReference type="HAMAP" id="MF_01139">
    <property type="entry name" value="ISPT"/>
    <property type="match status" value="1"/>
</dbReference>
<dbReference type="GO" id="GO:0005829">
    <property type="term" value="C:cytosol"/>
    <property type="evidence" value="ECO:0007669"/>
    <property type="project" value="TreeGrafter"/>
</dbReference>
<evidence type="ECO:0000256" key="1">
    <source>
        <dbReference type="ARBA" id="ARBA00022679"/>
    </source>
</evidence>
<dbReference type="SUPFAM" id="SSF64005">
    <property type="entry name" value="Undecaprenyl diphosphate synthase"/>
    <property type="match status" value="1"/>
</dbReference>
<dbReference type="AlphaFoldDB" id="A0A1G5DDP9"/>
<dbReference type="OrthoDB" id="4191603at2"/>
<dbReference type="EMBL" id="FMUS01000004">
    <property type="protein sequence ID" value="SCY12883.1"/>
    <property type="molecule type" value="Genomic_DNA"/>
</dbReference>
<dbReference type="Gene3D" id="3.40.1180.10">
    <property type="entry name" value="Decaprenyl diphosphate synthase-like"/>
    <property type="match status" value="1"/>
</dbReference>
<dbReference type="PANTHER" id="PTHR10291">
    <property type="entry name" value="DEHYDRODOLICHYL DIPHOSPHATE SYNTHASE FAMILY MEMBER"/>
    <property type="match status" value="1"/>
</dbReference>
<protein>
    <recommendedName>
        <fullName evidence="2">Isoprenyl transferase</fullName>
        <ecNumber evidence="2">2.5.1.-</ecNumber>
    </recommendedName>
</protein>
<comment type="function">
    <text evidence="2">Catalyzes the condensation of isopentenyl diphosphate (IPP) with allylic pyrophosphates generating different type of terpenoids.</text>
</comment>
<dbReference type="GO" id="GO:0016094">
    <property type="term" value="P:polyprenol biosynthetic process"/>
    <property type="evidence" value="ECO:0007669"/>
    <property type="project" value="TreeGrafter"/>
</dbReference>
<keyword evidence="2" id="KW-0460">Magnesium</keyword>
<dbReference type="InterPro" id="IPR018520">
    <property type="entry name" value="UPP_synth-like_CS"/>
</dbReference>
<comment type="similarity">
    <text evidence="2">Belongs to the UPP synthase family.</text>
</comment>
<evidence type="ECO:0000256" key="2">
    <source>
        <dbReference type="HAMAP-Rule" id="MF_01139"/>
    </source>
</evidence>
<dbReference type="NCBIfam" id="TIGR00055">
    <property type="entry name" value="uppS"/>
    <property type="match status" value="1"/>
</dbReference>
<dbReference type="RefSeq" id="WP_091540401.1">
    <property type="nucleotide sequence ID" value="NZ_FMUS01000004.1"/>
</dbReference>
<feature type="active site" description="Proton acceptor" evidence="2">
    <location>
        <position position="85"/>
    </location>
</feature>
<dbReference type="GO" id="GO:0008834">
    <property type="term" value="F:ditrans,polycis-undecaprenyl-diphosphate synthase [(2E,6E)-farnesyl-diphosphate specific] activity"/>
    <property type="evidence" value="ECO:0007669"/>
    <property type="project" value="TreeGrafter"/>
</dbReference>
<feature type="binding site" evidence="2">
    <location>
        <position position="223"/>
    </location>
    <ligand>
        <name>Mg(2+)</name>
        <dbReference type="ChEBI" id="CHEBI:18420"/>
    </ligand>
</feature>
<dbReference type="CDD" id="cd00475">
    <property type="entry name" value="Cis_IPPS"/>
    <property type="match status" value="1"/>
</dbReference>
<feature type="binding site" evidence="2">
    <location>
        <position position="88"/>
    </location>
    <ligand>
        <name>substrate</name>
    </ligand>
</feature>
<dbReference type="Proteomes" id="UP000198636">
    <property type="component" value="Unassembled WGS sequence"/>
</dbReference>
<comment type="subunit">
    <text evidence="2">Homodimer.</text>
</comment>
<evidence type="ECO:0000313" key="4">
    <source>
        <dbReference type="Proteomes" id="UP000198636"/>
    </source>
</evidence>
<reference evidence="3 4" key="1">
    <citation type="submission" date="2016-10" db="EMBL/GenBank/DDBJ databases">
        <authorList>
            <person name="de Groot N.N."/>
        </authorList>
    </citation>
    <scope>NUCLEOTIDE SEQUENCE [LARGE SCALE GENOMIC DNA]</scope>
    <source>
        <strain evidence="3 4">DSM 18978</strain>
    </source>
</reference>
<keyword evidence="1 2" id="KW-0808">Transferase</keyword>
<evidence type="ECO:0000313" key="3">
    <source>
        <dbReference type="EMBL" id="SCY12883.1"/>
    </source>
</evidence>
<feature type="active site" evidence="2">
    <location>
        <position position="37"/>
    </location>
</feature>
<dbReference type="PANTHER" id="PTHR10291:SF0">
    <property type="entry name" value="DEHYDRODOLICHYL DIPHOSPHATE SYNTHASE 2"/>
    <property type="match status" value="1"/>
</dbReference>
<proteinExistence type="inferred from homology"/>
<feature type="binding site" evidence="2">
    <location>
        <position position="86"/>
    </location>
    <ligand>
        <name>substrate</name>
    </ligand>
</feature>
<sequence length="256" mass="29182">MIEVNKLINLFKKPAKKRKINKIDDTRIPSHIAIIMDGNGRWAKARQLPRTFGHKAGVEALRDVIKTASNIGVKYLTLYAFSTENWSRPQDEVSALMQLLVDYLKKEVGELHSNNVRINTIGDIEGLPRIAKIEVKNAKALTKSNSGLCVNIALNYGGRDEIIRGIKKLYKDVEDGLSIENLQVEEFAGYLDTTNIPDPDLLIRTSGEYRFSNFLLWQSAYTELWFTETYWPDFRGEDLIGAIVDYQNRTRRFGGI</sequence>
<name>A0A1G5DDP9_9FIRM</name>
<comment type="cofactor">
    <cofactor evidence="2">
        <name>Mg(2+)</name>
        <dbReference type="ChEBI" id="CHEBI:18420"/>
    </cofactor>
    <text evidence="2">Binds 2 magnesium ions per subunit.</text>
</comment>
<dbReference type="PROSITE" id="PS01066">
    <property type="entry name" value="UPP_SYNTHASE"/>
    <property type="match status" value="1"/>
</dbReference>
<feature type="binding site" evidence="2">
    <location>
        <position position="50"/>
    </location>
    <ligand>
        <name>substrate</name>
    </ligand>
</feature>
<dbReference type="GO" id="GO:0030145">
    <property type="term" value="F:manganese ion binding"/>
    <property type="evidence" value="ECO:0007669"/>
    <property type="project" value="TreeGrafter"/>
</dbReference>
<keyword evidence="4" id="KW-1185">Reference proteome</keyword>
<feature type="binding site" evidence="2">
    <location>
        <position position="54"/>
    </location>
    <ligand>
        <name>substrate</name>
    </ligand>
</feature>
<feature type="binding site" evidence="2">
    <location>
        <position position="204"/>
    </location>
    <ligand>
        <name>substrate</name>
    </ligand>
</feature>
<feature type="binding site" evidence="2">
    <location>
        <begin position="82"/>
        <end position="84"/>
    </location>
    <ligand>
        <name>substrate</name>
    </ligand>
</feature>
<dbReference type="NCBIfam" id="NF011405">
    <property type="entry name" value="PRK14830.1"/>
    <property type="match status" value="1"/>
</dbReference>
<gene>
    <name evidence="3" type="ORF">SAMN03080606_00879</name>
</gene>
<feature type="binding site" evidence="2">
    <location>
        <begin position="210"/>
        <end position="212"/>
    </location>
    <ligand>
        <name>substrate</name>
    </ligand>
</feature>